<sequence length="319" mass="33546">MRLGLTLLFSLAALPAASEPVLDLPIACTLGETCHIQQYVDRDPGTGARDFTCGGLSYDGHKGTDFALATMARMRAGVDVLASAPGIVTGLRDGVEDRVYGPDNAAAVKGRECGNGVVLRHEDGWETQYCHLKNGSVRVRKGDRVDSGTVLGQVGISGKAQFPHVHLSVRRNGAVVDPFHTGDVTQCGASTGSLWRETPAYVASGLLDAGFTDAVPDYDQVKDGTATRPDLPADAGALVFFVLAFGGQAGDIVRLIIEGPQGQLIQQDSALDRAQAQFFRAAGRRLKGASWPGGTYQGAAILLRGGVEVDRIDATVTVN</sequence>
<evidence type="ECO:0000259" key="2">
    <source>
        <dbReference type="Pfam" id="PF01551"/>
    </source>
</evidence>
<feature type="signal peptide" evidence="1">
    <location>
        <begin position="1"/>
        <end position="18"/>
    </location>
</feature>
<gene>
    <name evidence="3" type="ORF">KBY27_14675</name>
</gene>
<dbReference type="EMBL" id="JAGQAF010000009">
    <property type="protein sequence ID" value="MCE8538692.1"/>
    <property type="molecule type" value="Genomic_DNA"/>
</dbReference>
<protein>
    <submittedName>
        <fullName evidence="3">M23 family metallopeptidase</fullName>
    </submittedName>
</protein>
<dbReference type="PANTHER" id="PTHR21666:SF270">
    <property type="entry name" value="MUREIN HYDROLASE ACTIVATOR ENVC"/>
    <property type="match status" value="1"/>
</dbReference>
<proteinExistence type="predicted"/>
<dbReference type="Gene3D" id="2.70.70.10">
    <property type="entry name" value="Glucose Permease (Domain IIA)"/>
    <property type="match status" value="1"/>
</dbReference>
<dbReference type="GO" id="GO:0004222">
    <property type="term" value="F:metalloendopeptidase activity"/>
    <property type="evidence" value="ECO:0007669"/>
    <property type="project" value="TreeGrafter"/>
</dbReference>
<dbReference type="CDD" id="cd12797">
    <property type="entry name" value="M23_peptidase"/>
    <property type="match status" value="1"/>
</dbReference>
<name>A0A9Q3WNQ2_9RHOB</name>
<dbReference type="InterPro" id="IPR016047">
    <property type="entry name" value="M23ase_b-sheet_dom"/>
</dbReference>
<keyword evidence="1" id="KW-0732">Signal</keyword>
<dbReference type="RefSeq" id="WP_234220584.1">
    <property type="nucleotide sequence ID" value="NZ_JAGQAF010000009.1"/>
</dbReference>
<feature type="chain" id="PRO_5040463220" evidence="1">
    <location>
        <begin position="19"/>
        <end position="319"/>
    </location>
</feature>
<reference evidence="3" key="1">
    <citation type="journal article" date="2021" name="Environ. Microbiol.">
        <title>Cryptic niche differentiation of novel sediment ecotypes of Rugeria pomeroyi correlates with nitrate respiration.</title>
        <authorList>
            <person name="Lin X."/>
            <person name="McNichol J."/>
            <person name="Chu X."/>
            <person name="Qian Y."/>
            <person name="Luo H."/>
        </authorList>
    </citation>
    <scope>NUCLEOTIDE SEQUENCE</scope>
    <source>
        <strain evidence="3">SZCCDBB064</strain>
    </source>
</reference>
<dbReference type="InterPro" id="IPR011055">
    <property type="entry name" value="Dup_hybrid_motif"/>
</dbReference>
<organism evidence="3 4">
    <name type="scientific">Ruegeria pomeroyi</name>
    <dbReference type="NCBI Taxonomy" id="89184"/>
    <lineage>
        <taxon>Bacteria</taxon>
        <taxon>Pseudomonadati</taxon>
        <taxon>Pseudomonadota</taxon>
        <taxon>Alphaproteobacteria</taxon>
        <taxon>Rhodobacterales</taxon>
        <taxon>Roseobacteraceae</taxon>
        <taxon>Ruegeria</taxon>
    </lineage>
</organism>
<dbReference type="Pfam" id="PF01551">
    <property type="entry name" value="Peptidase_M23"/>
    <property type="match status" value="1"/>
</dbReference>
<dbReference type="AlphaFoldDB" id="A0A9Q3WNQ2"/>
<dbReference type="Proteomes" id="UP000813672">
    <property type="component" value="Unassembled WGS sequence"/>
</dbReference>
<evidence type="ECO:0000313" key="4">
    <source>
        <dbReference type="Proteomes" id="UP000813672"/>
    </source>
</evidence>
<feature type="domain" description="M23ase beta-sheet core" evidence="2">
    <location>
        <begin position="61"/>
        <end position="178"/>
    </location>
</feature>
<dbReference type="InterPro" id="IPR050570">
    <property type="entry name" value="Cell_wall_metabolism_enzyme"/>
</dbReference>
<accession>A0A9Q3WNQ2</accession>
<dbReference type="SUPFAM" id="SSF51261">
    <property type="entry name" value="Duplicated hybrid motif"/>
    <property type="match status" value="1"/>
</dbReference>
<evidence type="ECO:0000256" key="1">
    <source>
        <dbReference type="SAM" id="SignalP"/>
    </source>
</evidence>
<dbReference type="PANTHER" id="PTHR21666">
    <property type="entry name" value="PEPTIDASE-RELATED"/>
    <property type="match status" value="1"/>
</dbReference>
<evidence type="ECO:0000313" key="3">
    <source>
        <dbReference type="EMBL" id="MCE8538692.1"/>
    </source>
</evidence>
<comment type="caution">
    <text evidence="3">The sequence shown here is derived from an EMBL/GenBank/DDBJ whole genome shotgun (WGS) entry which is preliminary data.</text>
</comment>